<dbReference type="STRING" id="267212.GCA_001063965_00914"/>
<evidence type="ECO:0000256" key="1">
    <source>
        <dbReference type="ARBA" id="ARBA00022729"/>
    </source>
</evidence>
<dbReference type="RefSeq" id="WP_007343734.1">
    <property type="nucleotide sequence ID" value="NZ_GL878494.1"/>
</dbReference>
<dbReference type="Pfam" id="PF00497">
    <property type="entry name" value="SBP_bac_3"/>
    <property type="match status" value="1"/>
</dbReference>
<protein>
    <submittedName>
        <fullName evidence="5">Glutamine ABC superfamily ATP binding cassette transporter, binding protein</fullName>
    </submittedName>
</protein>
<keyword evidence="1 2" id="KW-0732">Signal</keyword>
<dbReference type="SMART" id="SM00062">
    <property type="entry name" value="PBPb"/>
    <property type="match status" value="1"/>
</dbReference>
<feature type="chain" id="PRO_5003275609" evidence="2">
    <location>
        <begin position="24"/>
        <end position="275"/>
    </location>
</feature>
<reference evidence="5 6" key="1">
    <citation type="submission" date="2011-02" db="EMBL/GenBank/DDBJ databases">
        <authorList>
            <person name="Muzny D."/>
            <person name="Qin X."/>
            <person name="Deng J."/>
            <person name="Jiang H."/>
            <person name="Liu Y."/>
            <person name="Qu J."/>
            <person name="Song X.-Z."/>
            <person name="Zhang L."/>
            <person name="Thornton R."/>
            <person name="Coyle M."/>
            <person name="Francisco L."/>
            <person name="Jackson L."/>
            <person name="Javaid M."/>
            <person name="Korchina V."/>
            <person name="Kovar C."/>
            <person name="Mata R."/>
            <person name="Mathew T."/>
            <person name="Ngo R."/>
            <person name="Nguyen L."/>
            <person name="Nguyen N."/>
            <person name="Okwuonu G."/>
            <person name="Ongeri F."/>
            <person name="Pham C."/>
            <person name="Simmons D."/>
            <person name="Wilczek-Boney K."/>
            <person name="Hale W."/>
            <person name="Jakkamsetti A."/>
            <person name="Pham P."/>
            <person name="Ruth R."/>
            <person name="San Lucas F."/>
            <person name="Warren J."/>
            <person name="Zhang J."/>
            <person name="Zhao Z."/>
            <person name="Zhou C."/>
            <person name="Zhu D."/>
            <person name="Lee S."/>
            <person name="Bess C."/>
            <person name="Blankenburg K."/>
            <person name="Forbes L."/>
            <person name="Fu Q."/>
            <person name="Gubbala S."/>
            <person name="Hirani K."/>
            <person name="Jayaseelan J.C."/>
            <person name="Lara F."/>
            <person name="Munidasa M."/>
            <person name="Palculict T."/>
            <person name="Patil S."/>
            <person name="Pu L.-L."/>
            <person name="Saada N."/>
            <person name="Tang L."/>
            <person name="Weissenberger G."/>
            <person name="Zhu Y."/>
            <person name="Hemphill L."/>
            <person name="Shang Y."/>
            <person name="Youmans B."/>
            <person name="Ayvaz T."/>
            <person name="Ross M."/>
            <person name="Santibanez J."/>
            <person name="Aqrawi P."/>
            <person name="Gross S."/>
            <person name="Joshi V."/>
            <person name="Fowler G."/>
            <person name="Nazareth L."/>
            <person name="Reid J."/>
            <person name="Worley K."/>
            <person name="Petrosino J."/>
            <person name="Highlander S."/>
            <person name="Gibbs R."/>
        </authorList>
    </citation>
    <scope>NUCLEOTIDE SEQUENCE [LARGE SCALE GENOMIC DNA]</scope>
    <source>
        <strain evidence="5 6">ATCC BAA-1200</strain>
    </source>
</reference>
<dbReference type="Proteomes" id="UP000004105">
    <property type="component" value="Unassembled WGS sequence"/>
</dbReference>
<organism evidence="5 6">
    <name type="scientific">Neisseria bacilliformis ATCC BAA-1200</name>
    <dbReference type="NCBI Taxonomy" id="888742"/>
    <lineage>
        <taxon>Bacteria</taxon>
        <taxon>Pseudomonadati</taxon>
        <taxon>Pseudomonadota</taxon>
        <taxon>Betaproteobacteria</taxon>
        <taxon>Neisseriales</taxon>
        <taxon>Neisseriaceae</taxon>
        <taxon>Neisseria</taxon>
    </lineage>
</organism>
<keyword evidence="6" id="KW-1185">Reference proteome</keyword>
<dbReference type="OrthoDB" id="368476at2"/>
<evidence type="ECO:0000256" key="2">
    <source>
        <dbReference type="SAM" id="SignalP"/>
    </source>
</evidence>
<dbReference type="InterPro" id="IPR001320">
    <property type="entry name" value="Iontro_rcpt_C"/>
</dbReference>
<sequence>MFEKTFAAAAALLLLAACSHEGAAQNAASGVQGAQQEYIVATDAAYAPLEYMEGEQVVGFSRDILAAAGEKEGIKFNFVNTPFEGIFANVQKGDSDVALASITITDERKQIVDFTDPYFEATQMIVTADKGSDIKSFADLKTRSASVQNGTTADLILQDLQGKDSKLIRRFENMPLAFKELAAGGVDATVGDNGVVQYFVANNPGVNYHMFVDPSFPKEFYGFALKKGRSDGLREKINKGLAAIKADGTYAKIEEKWFKNNAPQENAASAASAGK</sequence>
<dbReference type="AlphaFoldDB" id="F2BG72"/>
<dbReference type="GO" id="GO:0016020">
    <property type="term" value="C:membrane"/>
    <property type="evidence" value="ECO:0007669"/>
    <property type="project" value="InterPro"/>
</dbReference>
<dbReference type="Gene3D" id="3.40.190.10">
    <property type="entry name" value="Periplasmic binding protein-like II"/>
    <property type="match status" value="2"/>
</dbReference>
<feature type="domain" description="Solute-binding protein family 3/N-terminal" evidence="3">
    <location>
        <begin position="37"/>
        <end position="261"/>
    </location>
</feature>
<feature type="signal peptide" evidence="2">
    <location>
        <begin position="1"/>
        <end position="23"/>
    </location>
</feature>
<dbReference type="EMBL" id="AFAY01000053">
    <property type="protein sequence ID" value="EGF07193.1"/>
    <property type="molecule type" value="Genomic_DNA"/>
</dbReference>
<dbReference type="SMART" id="SM00079">
    <property type="entry name" value="PBPe"/>
    <property type="match status" value="1"/>
</dbReference>
<name>F2BG72_9NEIS</name>
<comment type="caution">
    <text evidence="5">The sequence shown here is derived from an EMBL/GenBank/DDBJ whole genome shotgun (WGS) entry which is preliminary data.</text>
</comment>
<evidence type="ECO:0000259" key="3">
    <source>
        <dbReference type="SMART" id="SM00062"/>
    </source>
</evidence>
<gene>
    <name evidence="5" type="primary">glnH2</name>
    <name evidence="5" type="ORF">HMPREF9123_2729</name>
</gene>
<dbReference type="SUPFAM" id="SSF53850">
    <property type="entry name" value="Periplasmic binding protein-like II"/>
    <property type="match status" value="1"/>
</dbReference>
<accession>F2BG72</accession>
<dbReference type="InterPro" id="IPR001638">
    <property type="entry name" value="Solute-binding_3/MltF_N"/>
</dbReference>
<dbReference type="PANTHER" id="PTHR35936:SF17">
    <property type="entry name" value="ARGININE-BINDING EXTRACELLULAR PROTEIN ARTP"/>
    <property type="match status" value="1"/>
</dbReference>
<feature type="domain" description="Ionotropic glutamate receptor C-terminal" evidence="4">
    <location>
        <begin position="37"/>
        <end position="260"/>
    </location>
</feature>
<dbReference type="PANTHER" id="PTHR35936">
    <property type="entry name" value="MEMBRANE-BOUND LYTIC MUREIN TRANSGLYCOSYLASE F"/>
    <property type="match status" value="1"/>
</dbReference>
<dbReference type="CDD" id="cd13624">
    <property type="entry name" value="PBP2_Arg_Lys_His"/>
    <property type="match status" value="1"/>
</dbReference>
<dbReference type="PROSITE" id="PS51257">
    <property type="entry name" value="PROKAR_LIPOPROTEIN"/>
    <property type="match status" value="1"/>
</dbReference>
<evidence type="ECO:0000313" key="6">
    <source>
        <dbReference type="Proteomes" id="UP000004105"/>
    </source>
</evidence>
<proteinExistence type="predicted"/>
<evidence type="ECO:0000313" key="5">
    <source>
        <dbReference type="EMBL" id="EGF07193.1"/>
    </source>
</evidence>
<evidence type="ECO:0000259" key="4">
    <source>
        <dbReference type="SMART" id="SM00079"/>
    </source>
</evidence>
<dbReference type="HOGENOM" id="CLU_019602_18_2_4"/>
<dbReference type="GO" id="GO:0015276">
    <property type="term" value="F:ligand-gated monoatomic ion channel activity"/>
    <property type="evidence" value="ECO:0007669"/>
    <property type="project" value="InterPro"/>
</dbReference>